<dbReference type="Proteomes" id="UP000051655">
    <property type="component" value="Unassembled WGS sequence"/>
</dbReference>
<proteinExistence type="inferred from homology"/>
<dbReference type="EMBL" id="JQBP01000002">
    <property type="protein sequence ID" value="KRN75451.1"/>
    <property type="molecule type" value="Genomic_DNA"/>
</dbReference>
<comment type="similarity">
    <text evidence="1">Belongs to the universal stress protein A family.</text>
</comment>
<evidence type="ECO:0000256" key="1">
    <source>
        <dbReference type="ARBA" id="ARBA00008791"/>
    </source>
</evidence>
<dbReference type="PRINTS" id="PR01438">
    <property type="entry name" value="UNVRSLSTRESS"/>
</dbReference>
<sequence length="155" mass="17128">MKEEQIMKNGTYERILAPIDGSDISEQVANKAASIAHRDSAHLDLLYVIDTNSMSGVAAISVTGDVVYHLVQDSQTRLEGYRDQVLELFPDLDIDIHMRFGSPKKVIATEFPQDHDNDLTVIGKSGLSRLERLIVGSVASFVVQNSKTDVMIVQN</sequence>
<dbReference type="PATRIC" id="fig|1616.3.peg.637"/>
<evidence type="ECO:0000313" key="4">
    <source>
        <dbReference type="Proteomes" id="UP000051655"/>
    </source>
</evidence>
<dbReference type="Pfam" id="PF00582">
    <property type="entry name" value="Usp"/>
    <property type="match status" value="1"/>
</dbReference>
<gene>
    <name evidence="3" type="ORF">IV73_GL000618</name>
</gene>
<keyword evidence="4" id="KW-1185">Reference proteome</keyword>
<name>A0A0R2JDQ8_9LACO</name>
<dbReference type="InterPro" id="IPR006016">
    <property type="entry name" value="UspA"/>
</dbReference>
<protein>
    <recommendedName>
        <fullName evidence="2">UspA domain-containing protein</fullName>
    </recommendedName>
</protein>
<dbReference type="CDD" id="cd00293">
    <property type="entry name" value="USP-like"/>
    <property type="match status" value="1"/>
</dbReference>
<dbReference type="Gene3D" id="3.40.50.620">
    <property type="entry name" value="HUPs"/>
    <property type="match status" value="1"/>
</dbReference>
<dbReference type="STRING" id="1616.IV73_GL000618"/>
<reference evidence="3 4" key="1">
    <citation type="journal article" date="2015" name="Genome Announc.">
        <title>Expanding the biotechnology potential of lactobacilli through comparative genomics of 213 strains and associated genera.</title>
        <authorList>
            <person name="Sun Z."/>
            <person name="Harris H.M."/>
            <person name="McCann A."/>
            <person name="Guo C."/>
            <person name="Argimon S."/>
            <person name="Zhang W."/>
            <person name="Yang X."/>
            <person name="Jeffery I.B."/>
            <person name="Cooney J.C."/>
            <person name="Kagawa T.F."/>
            <person name="Liu W."/>
            <person name="Song Y."/>
            <person name="Salvetti E."/>
            <person name="Wrobel A."/>
            <person name="Rasinkangas P."/>
            <person name="Parkhill J."/>
            <person name="Rea M.C."/>
            <person name="O'Sullivan O."/>
            <person name="Ritari J."/>
            <person name="Douillard F.P."/>
            <person name="Paul Ross R."/>
            <person name="Yang R."/>
            <person name="Briner A.E."/>
            <person name="Felis G.E."/>
            <person name="de Vos W.M."/>
            <person name="Barrangou R."/>
            <person name="Klaenhammer T.R."/>
            <person name="Caufield P.W."/>
            <person name="Cui Y."/>
            <person name="Zhang H."/>
            <person name="O'Toole P.W."/>
        </authorList>
    </citation>
    <scope>NUCLEOTIDE SEQUENCE [LARGE SCALE GENOMIC DNA]</scope>
    <source>
        <strain evidence="3 4">DSM 20593</strain>
    </source>
</reference>
<comment type="caution">
    <text evidence="3">The sequence shown here is derived from an EMBL/GenBank/DDBJ whole genome shotgun (WGS) entry which is preliminary data.</text>
</comment>
<organism evidence="3 4">
    <name type="scientific">Weissella kandleri</name>
    <dbReference type="NCBI Taxonomy" id="1616"/>
    <lineage>
        <taxon>Bacteria</taxon>
        <taxon>Bacillati</taxon>
        <taxon>Bacillota</taxon>
        <taxon>Bacilli</taxon>
        <taxon>Lactobacillales</taxon>
        <taxon>Lactobacillaceae</taxon>
        <taxon>Weissella</taxon>
    </lineage>
</organism>
<feature type="domain" description="UspA" evidence="2">
    <location>
        <begin position="12"/>
        <end position="153"/>
    </location>
</feature>
<dbReference type="InterPro" id="IPR006015">
    <property type="entry name" value="Universal_stress_UspA"/>
</dbReference>
<evidence type="ECO:0000313" key="3">
    <source>
        <dbReference type="EMBL" id="KRN75451.1"/>
    </source>
</evidence>
<dbReference type="InterPro" id="IPR014729">
    <property type="entry name" value="Rossmann-like_a/b/a_fold"/>
</dbReference>
<dbReference type="AlphaFoldDB" id="A0A0R2JDQ8"/>
<dbReference type="PANTHER" id="PTHR46268:SF6">
    <property type="entry name" value="UNIVERSAL STRESS PROTEIN UP12"/>
    <property type="match status" value="1"/>
</dbReference>
<accession>A0A0R2JDQ8</accession>
<dbReference type="SUPFAM" id="SSF52402">
    <property type="entry name" value="Adenine nucleotide alpha hydrolases-like"/>
    <property type="match status" value="1"/>
</dbReference>
<dbReference type="PANTHER" id="PTHR46268">
    <property type="entry name" value="STRESS RESPONSE PROTEIN NHAX"/>
    <property type="match status" value="1"/>
</dbReference>
<evidence type="ECO:0000259" key="2">
    <source>
        <dbReference type="Pfam" id="PF00582"/>
    </source>
</evidence>